<dbReference type="InterPro" id="IPR000837">
    <property type="entry name" value="AP-1"/>
</dbReference>
<feature type="region of interest" description="Disordered" evidence="1">
    <location>
        <begin position="92"/>
        <end position="113"/>
    </location>
</feature>
<gene>
    <name evidence="3" type="ORF">DNTS_007928</name>
</gene>
<accession>A0A553PVR2</accession>
<dbReference type="Pfam" id="PF00170">
    <property type="entry name" value="bZIP_1"/>
    <property type="match status" value="1"/>
</dbReference>
<dbReference type="EMBL" id="SRMA01026598">
    <property type="protein sequence ID" value="TRY81767.1"/>
    <property type="molecule type" value="Genomic_DNA"/>
</dbReference>
<dbReference type="PROSITE" id="PS50217">
    <property type="entry name" value="BZIP"/>
    <property type="match status" value="1"/>
</dbReference>
<proteinExistence type="predicted"/>
<evidence type="ECO:0000313" key="4">
    <source>
        <dbReference type="Proteomes" id="UP000316079"/>
    </source>
</evidence>
<dbReference type="PANTHER" id="PTHR23351:SF51">
    <property type="entry name" value="BASIC LEUCINE ZIPPER TRANSCRIPTIONAL FACTOR ATF-LIKE"/>
    <property type="match status" value="1"/>
</dbReference>
<dbReference type="InterPro" id="IPR004827">
    <property type="entry name" value="bZIP"/>
</dbReference>
<evidence type="ECO:0000259" key="2">
    <source>
        <dbReference type="PROSITE" id="PS50217"/>
    </source>
</evidence>
<dbReference type="PANTHER" id="PTHR23351">
    <property type="entry name" value="FOS TRANSCRIPTION FACTOR-RELATED"/>
    <property type="match status" value="1"/>
</dbReference>
<dbReference type="PROSITE" id="PS00036">
    <property type="entry name" value="BZIP_BASIC"/>
    <property type="match status" value="1"/>
</dbReference>
<dbReference type="STRING" id="623744.A0A553PVR2"/>
<dbReference type="GO" id="GO:0000981">
    <property type="term" value="F:DNA-binding transcription factor activity, RNA polymerase II-specific"/>
    <property type="evidence" value="ECO:0007669"/>
    <property type="project" value="TreeGrafter"/>
</dbReference>
<protein>
    <recommendedName>
        <fullName evidence="2">BZIP domain-containing protein</fullName>
    </recommendedName>
</protein>
<keyword evidence="4" id="KW-1185">Reference proteome</keyword>
<dbReference type="SUPFAM" id="SSF57959">
    <property type="entry name" value="Leucine zipper domain"/>
    <property type="match status" value="1"/>
</dbReference>
<dbReference type="GO" id="GO:0000978">
    <property type="term" value="F:RNA polymerase II cis-regulatory region sequence-specific DNA binding"/>
    <property type="evidence" value="ECO:0007669"/>
    <property type="project" value="TreeGrafter"/>
</dbReference>
<feature type="region of interest" description="Disordered" evidence="1">
    <location>
        <begin position="1"/>
        <end position="47"/>
    </location>
</feature>
<feature type="compositionally biased region" description="Low complexity" evidence="1">
    <location>
        <begin position="96"/>
        <end position="113"/>
    </location>
</feature>
<organism evidence="3 4">
    <name type="scientific">Danionella cerebrum</name>
    <dbReference type="NCBI Taxonomy" id="2873325"/>
    <lineage>
        <taxon>Eukaryota</taxon>
        <taxon>Metazoa</taxon>
        <taxon>Chordata</taxon>
        <taxon>Craniata</taxon>
        <taxon>Vertebrata</taxon>
        <taxon>Euteleostomi</taxon>
        <taxon>Actinopterygii</taxon>
        <taxon>Neopterygii</taxon>
        <taxon>Teleostei</taxon>
        <taxon>Ostariophysi</taxon>
        <taxon>Cypriniformes</taxon>
        <taxon>Danionidae</taxon>
        <taxon>Danioninae</taxon>
        <taxon>Danionella</taxon>
    </lineage>
</organism>
<comment type="caution">
    <text evidence="3">The sequence shown here is derived from an EMBL/GenBank/DDBJ whole genome shotgun (WGS) entry which is preliminary data.</text>
</comment>
<evidence type="ECO:0000256" key="1">
    <source>
        <dbReference type="SAM" id="MobiDB-lite"/>
    </source>
</evidence>
<dbReference type="AlphaFoldDB" id="A0A553PVR2"/>
<dbReference type="GO" id="GO:0005634">
    <property type="term" value="C:nucleus"/>
    <property type="evidence" value="ECO:0007669"/>
    <property type="project" value="TreeGrafter"/>
</dbReference>
<dbReference type="Proteomes" id="UP000316079">
    <property type="component" value="Unassembled WGS sequence"/>
</dbReference>
<feature type="domain" description="BZIP" evidence="2">
    <location>
        <begin position="31"/>
        <end position="87"/>
    </location>
</feature>
<dbReference type="Gene3D" id="1.20.5.170">
    <property type="match status" value="1"/>
</dbReference>
<dbReference type="SMART" id="SM00338">
    <property type="entry name" value="BRLZ"/>
    <property type="match status" value="1"/>
</dbReference>
<dbReference type="InterPro" id="IPR046347">
    <property type="entry name" value="bZIP_sf"/>
</dbReference>
<dbReference type="PRINTS" id="PR00042">
    <property type="entry name" value="LEUZIPPRFOS"/>
</dbReference>
<name>A0A553PVR2_9TELE</name>
<sequence length="156" mass="17329">MPAAVMDSLDRGSPFSPSGSHSHQEWNTQVRKKNKESARKCRKKQTEKADLLHEEFQALEQSNATLVKEISELKKEVQIYTTALERHEPHCTKLNPASSVSAAPSTASPSTSSFIPEQNLLPYGTVLPDINSVSLADLFDWTPWDSVNDCGYLSQI</sequence>
<feature type="compositionally biased region" description="Basic and acidic residues" evidence="1">
    <location>
        <begin position="35"/>
        <end position="47"/>
    </location>
</feature>
<dbReference type="OrthoDB" id="295274at2759"/>
<evidence type="ECO:0000313" key="3">
    <source>
        <dbReference type="EMBL" id="TRY81767.1"/>
    </source>
</evidence>
<feature type="compositionally biased region" description="Low complexity" evidence="1">
    <location>
        <begin position="12"/>
        <end position="21"/>
    </location>
</feature>
<reference evidence="3 4" key="1">
    <citation type="journal article" date="2019" name="Sci. Data">
        <title>Hybrid genome assembly and annotation of Danionella translucida.</title>
        <authorList>
            <person name="Kadobianskyi M."/>
            <person name="Schulze L."/>
            <person name="Schuelke M."/>
            <person name="Judkewitz B."/>
        </authorList>
    </citation>
    <scope>NUCLEOTIDE SEQUENCE [LARGE SCALE GENOMIC DNA]</scope>
    <source>
        <strain evidence="3 4">Bolton</strain>
    </source>
</reference>